<dbReference type="CDD" id="cd12914">
    <property type="entry name" value="PDC1_DGC_like"/>
    <property type="match status" value="1"/>
</dbReference>
<dbReference type="PROSITE" id="PS50887">
    <property type="entry name" value="GGDEF"/>
    <property type="match status" value="1"/>
</dbReference>
<evidence type="ECO:0000259" key="4">
    <source>
        <dbReference type="PROSITE" id="PS50887"/>
    </source>
</evidence>
<dbReference type="CDD" id="cd12915">
    <property type="entry name" value="PDC2_DGC_like"/>
    <property type="match status" value="1"/>
</dbReference>
<dbReference type="CDD" id="cd01949">
    <property type="entry name" value="GGDEF"/>
    <property type="match status" value="1"/>
</dbReference>
<comment type="catalytic activity">
    <reaction evidence="2">
        <text>2 GTP = 3',3'-c-di-GMP + 2 diphosphate</text>
        <dbReference type="Rhea" id="RHEA:24898"/>
        <dbReference type="ChEBI" id="CHEBI:33019"/>
        <dbReference type="ChEBI" id="CHEBI:37565"/>
        <dbReference type="ChEBI" id="CHEBI:58805"/>
        <dbReference type="EC" id="2.7.7.65"/>
    </reaction>
</comment>
<keyword evidence="3" id="KW-0472">Membrane</keyword>
<dbReference type="InterPro" id="IPR050469">
    <property type="entry name" value="Diguanylate_Cyclase"/>
</dbReference>
<keyword evidence="6" id="KW-1185">Reference proteome</keyword>
<dbReference type="GO" id="GO:1902201">
    <property type="term" value="P:negative regulation of bacterial-type flagellum-dependent cell motility"/>
    <property type="evidence" value="ECO:0007669"/>
    <property type="project" value="TreeGrafter"/>
</dbReference>
<dbReference type="FunFam" id="3.30.70.270:FF:000001">
    <property type="entry name" value="Diguanylate cyclase domain protein"/>
    <property type="match status" value="1"/>
</dbReference>
<dbReference type="GO" id="GO:0052621">
    <property type="term" value="F:diguanylate cyclase activity"/>
    <property type="evidence" value="ECO:0007669"/>
    <property type="project" value="UniProtKB-EC"/>
</dbReference>
<dbReference type="EC" id="2.7.7.65" evidence="1"/>
<accession>A0A2V1K0I3</accession>
<dbReference type="InterPro" id="IPR029787">
    <property type="entry name" value="Nucleotide_cyclase"/>
</dbReference>
<dbReference type="InterPro" id="IPR043128">
    <property type="entry name" value="Rev_trsase/Diguanyl_cyclase"/>
</dbReference>
<evidence type="ECO:0000256" key="3">
    <source>
        <dbReference type="SAM" id="Phobius"/>
    </source>
</evidence>
<dbReference type="PROSITE" id="PS51257">
    <property type="entry name" value="PROKAR_LIPOPROTEIN"/>
    <property type="match status" value="1"/>
</dbReference>
<dbReference type="Pfam" id="PF00990">
    <property type="entry name" value="GGDEF"/>
    <property type="match status" value="1"/>
</dbReference>
<dbReference type="SMART" id="SM00267">
    <property type="entry name" value="GGDEF"/>
    <property type="match status" value="1"/>
</dbReference>
<comment type="caution">
    <text evidence="5">The sequence shown here is derived from an EMBL/GenBank/DDBJ whole genome shotgun (WGS) entry which is preliminary data.</text>
</comment>
<evidence type="ECO:0000256" key="1">
    <source>
        <dbReference type="ARBA" id="ARBA00012528"/>
    </source>
</evidence>
<dbReference type="RefSeq" id="WP_109061787.1">
    <property type="nucleotide sequence ID" value="NZ_QETA01000003.1"/>
</dbReference>
<dbReference type="InterPro" id="IPR000160">
    <property type="entry name" value="GGDEF_dom"/>
</dbReference>
<evidence type="ECO:0000313" key="6">
    <source>
        <dbReference type="Proteomes" id="UP000245212"/>
    </source>
</evidence>
<name>A0A2V1K0I3_9BURK</name>
<reference evidence="6" key="1">
    <citation type="submission" date="2018-05" db="EMBL/GenBank/DDBJ databases">
        <authorList>
            <person name="Li Y."/>
        </authorList>
    </citation>
    <scope>NUCLEOTIDE SEQUENCE [LARGE SCALE GENOMIC DNA]</scope>
    <source>
        <strain evidence="6">3d-2-2</strain>
    </source>
</reference>
<keyword evidence="3" id="KW-0812">Transmembrane</keyword>
<dbReference type="NCBIfam" id="TIGR00254">
    <property type="entry name" value="GGDEF"/>
    <property type="match status" value="1"/>
</dbReference>
<dbReference type="PANTHER" id="PTHR45138">
    <property type="entry name" value="REGULATORY COMPONENTS OF SENSORY TRANSDUCTION SYSTEM"/>
    <property type="match status" value="1"/>
</dbReference>
<dbReference type="Gene3D" id="3.30.450.20">
    <property type="entry name" value="PAS domain"/>
    <property type="match status" value="3"/>
</dbReference>
<feature type="transmembrane region" description="Helical" evidence="3">
    <location>
        <begin position="20"/>
        <end position="39"/>
    </location>
</feature>
<dbReference type="Proteomes" id="UP000245212">
    <property type="component" value="Unassembled WGS sequence"/>
</dbReference>
<proteinExistence type="predicted"/>
<dbReference type="SUPFAM" id="SSF55073">
    <property type="entry name" value="Nucleotide cyclase"/>
    <property type="match status" value="1"/>
</dbReference>
<dbReference type="EMBL" id="QETA01000003">
    <property type="protein sequence ID" value="PWF23174.1"/>
    <property type="molecule type" value="Genomic_DNA"/>
</dbReference>
<dbReference type="Gene3D" id="3.30.70.270">
    <property type="match status" value="1"/>
</dbReference>
<dbReference type="GO" id="GO:0005886">
    <property type="term" value="C:plasma membrane"/>
    <property type="evidence" value="ECO:0007669"/>
    <property type="project" value="TreeGrafter"/>
</dbReference>
<organism evidence="5 6">
    <name type="scientific">Corticimicrobacter populi</name>
    <dbReference type="NCBI Taxonomy" id="2175229"/>
    <lineage>
        <taxon>Bacteria</taxon>
        <taxon>Pseudomonadati</taxon>
        <taxon>Pseudomonadota</taxon>
        <taxon>Betaproteobacteria</taxon>
        <taxon>Burkholderiales</taxon>
        <taxon>Alcaligenaceae</taxon>
        <taxon>Corticimicrobacter</taxon>
    </lineage>
</organism>
<feature type="domain" description="GGDEF" evidence="4">
    <location>
        <begin position="498"/>
        <end position="630"/>
    </location>
</feature>
<evidence type="ECO:0000313" key="5">
    <source>
        <dbReference type="EMBL" id="PWF23174.1"/>
    </source>
</evidence>
<gene>
    <name evidence="5" type="ORF">DD235_09295</name>
</gene>
<dbReference type="PANTHER" id="PTHR45138:SF9">
    <property type="entry name" value="DIGUANYLATE CYCLASE DGCM-RELATED"/>
    <property type="match status" value="1"/>
</dbReference>
<feature type="transmembrane region" description="Helical" evidence="3">
    <location>
        <begin position="303"/>
        <end position="321"/>
    </location>
</feature>
<sequence length="642" mass="71148">MFRYRFATERLSLQRSLTMIVPGLLVLVACFAIYVTMLMRGIDEQRIRVEHDTYLRAAQMSNLLAQQMEALVSGLDYALKDLANSYQAGNKLGFEEGVATMQNTFPEGTITQISIADARGTLLYSSLGSLRNDGQVASIRDRRHFTVHATGTFHGLYISDPVFGRLSRQYTIQFSRALYRDFEFAGVIVLSVSPRYLSSLFHKVFDNSSDVVMLLNQDGYYLARSLDEDQAIGKHVPTSRTFLQDPGKTHGTYETTAALDDIERYYAWSRVASYPLIISLGLDKAQATTESEHAITRILTNNTIGGILILIASLWISYLLLQREKSVAMLTDTARRQSAIINHFPGGVLVEDQDGNPIVANQTLCRLLALDINPDSLTAHTREAFRERAPQGMLDWIDQPLPPTAQDIDGAALGLEYELPDGRTLEIDRIGLDAQAQHLGTLWLLKDITERKLRERKLETLATRDSLTGLTNRGAFMNALAHLPTHHLLHGPDRQPTPAAMLVMIDIDHFKRVNDTYGHHAGDQALSHLADILRVSLRAHDLAGRLGGEEFVLLLPDTSLAQSIDIAERIRLAIAEQPAHTDAGEVSFTASFGIATLSSPPNPETCLEQADSALYLAKRSGRNCVCYWSQDSGKPVQSTSAT</sequence>
<evidence type="ECO:0000256" key="2">
    <source>
        <dbReference type="ARBA" id="ARBA00034247"/>
    </source>
</evidence>
<dbReference type="GO" id="GO:0043709">
    <property type="term" value="P:cell adhesion involved in single-species biofilm formation"/>
    <property type="evidence" value="ECO:0007669"/>
    <property type="project" value="TreeGrafter"/>
</dbReference>
<protein>
    <recommendedName>
        <fullName evidence="1">diguanylate cyclase</fullName>
        <ecNumber evidence="1">2.7.7.65</ecNumber>
    </recommendedName>
</protein>
<keyword evidence="3" id="KW-1133">Transmembrane helix</keyword>
<dbReference type="AlphaFoldDB" id="A0A2V1K0I3"/>